<sequence>MLIFTGERSADRGEFHYREVLLRDGQPARVLPGKMRYWERRGHRRLARAAGLTLETRHADWAGAPYVPGTSPKHVSLYGPTGR</sequence>
<organism evidence="1 2">
    <name type="scientific">Streptomyces luteosporeus</name>
    <dbReference type="NCBI Taxonomy" id="173856"/>
    <lineage>
        <taxon>Bacteria</taxon>
        <taxon>Bacillati</taxon>
        <taxon>Actinomycetota</taxon>
        <taxon>Actinomycetes</taxon>
        <taxon>Kitasatosporales</taxon>
        <taxon>Streptomycetaceae</taxon>
        <taxon>Streptomyces</taxon>
    </lineage>
</organism>
<protein>
    <submittedName>
        <fullName evidence="1">Uncharacterized protein</fullName>
    </submittedName>
</protein>
<comment type="caution">
    <text evidence="1">The sequence shown here is derived from an EMBL/GenBank/DDBJ whole genome shotgun (WGS) entry which is preliminary data.</text>
</comment>
<dbReference type="Proteomes" id="UP001500886">
    <property type="component" value="Unassembled WGS sequence"/>
</dbReference>
<evidence type="ECO:0000313" key="1">
    <source>
        <dbReference type="EMBL" id="GAA2710266.1"/>
    </source>
</evidence>
<gene>
    <name evidence="1" type="ORF">GCM10010315_09830</name>
</gene>
<dbReference type="EMBL" id="BAAASL010000003">
    <property type="protein sequence ID" value="GAA2710266.1"/>
    <property type="molecule type" value="Genomic_DNA"/>
</dbReference>
<evidence type="ECO:0000313" key="2">
    <source>
        <dbReference type="Proteomes" id="UP001500886"/>
    </source>
</evidence>
<proteinExistence type="predicted"/>
<accession>A0ABN3TLG1</accession>
<reference evidence="1 2" key="1">
    <citation type="journal article" date="2019" name="Int. J. Syst. Evol. Microbiol.">
        <title>The Global Catalogue of Microorganisms (GCM) 10K type strain sequencing project: providing services to taxonomists for standard genome sequencing and annotation.</title>
        <authorList>
            <consortium name="The Broad Institute Genomics Platform"/>
            <consortium name="The Broad Institute Genome Sequencing Center for Infectious Disease"/>
            <person name="Wu L."/>
            <person name="Ma J."/>
        </authorList>
    </citation>
    <scope>NUCLEOTIDE SEQUENCE [LARGE SCALE GENOMIC DNA]</scope>
    <source>
        <strain evidence="1 2">JCM 4542</strain>
    </source>
</reference>
<keyword evidence="2" id="KW-1185">Reference proteome</keyword>
<dbReference type="RefSeq" id="WP_344433452.1">
    <property type="nucleotide sequence ID" value="NZ_BAAASL010000003.1"/>
</dbReference>
<name>A0ABN3TLG1_9ACTN</name>